<dbReference type="SUPFAM" id="SSF101898">
    <property type="entry name" value="NHL repeat"/>
    <property type="match status" value="1"/>
</dbReference>
<name>A0A9E2L5L8_9BACT</name>
<accession>A0A9E2L5L8</accession>
<feature type="transmembrane region" description="Helical" evidence="1">
    <location>
        <begin position="470"/>
        <end position="490"/>
    </location>
</feature>
<sequence>MKRITWKKHHKWFGLIFCFFMLMFGVSGIILNHRRAVADYQVSRSLLPDDYLYRNWNRGLLRGTCLYVTPDSARHVLIYGGSGIWLADSTGSIVTDFNVGLPTGADYRNIKAVASLPDGSLWAAGQFGLYRYDETSNCWRTCPLPLGEDEKLSDLAFRGDTLVAVGRSYLYISLAPYTTFQKVQLAASSDYDGRVSLFRLVWLLHSGELFGLGGKLVVDAVAVIFIILCVTGVVYWLLPKHIRRKKRTGGNPYLSLQVLKHSLNLHDRFGRYTFVLLLLVAFTGWCLRPPLLIALVYGRVPIVPHTSLDDSNPWQDKLRMLRYDEACGDWLLSTSEGIYSLSSLDAVAQPLPQTPPVSVMGLNVWQKDAAGRWLMGSFSGLYVWDRQQGASYDYFTGEPAPVTAGPPFGKYAVSGYSADFSGAPFAVEYYSGSDKLPMPRQLSSLPMSLWNVAQEIHTGRIYTCLGQGTLFFIFFAGAGALWCLLSGFVVRRPKR</sequence>
<gene>
    <name evidence="2" type="ORF">H9789_00065</name>
</gene>
<evidence type="ECO:0000313" key="2">
    <source>
        <dbReference type="EMBL" id="MBU3852223.1"/>
    </source>
</evidence>
<feature type="transmembrane region" description="Helical" evidence="1">
    <location>
        <begin position="216"/>
        <end position="238"/>
    </location>
</feature>
<organism evidence="2 3">
    <name type="scientific">Candidatus Paraprevotella stercoravium</name>
    <dbReference type="NCBI Taxonomy" id="2838725"/>
    <lineage>
        <taxon>Bacteria</taxon>
        <taxon>Pseudomonadati</taxon>
        <taxon>Bacteroidota</taxon>
        <taxon>Bacteroidia</taxon>
        <taxon>Bacteroidales</taxon>
        <taxon>Prevotellaceae</taxon>
        <taxon>Paraprevotella</taxon>
    </lineage>
</organism>
<dbReference type="Pfam" id="PF03929">
    <property type="entry name" value="PepSY_TM"/>
    <property type="match status" value="1"/>
</dbReference>
<protein>
    <submittedName>
        <fullName evidence="2">PepSY domain-containing protein</fullName>
    </submittedName>
</protein>
<keyword evidence="1" id="KW-0472">Membrane</keyword>
<dbReference type="Proteomes" id="UP000823865">
    <property type="component" value="Unassembled WGS sequence"/>
</dbReference>
<feature type="transmembrane region" description="Helical" evidence="1">
    <location>
        <begin position="12"/>
        <end position="31"/>
    </location>
</feature>
<dbReference type="InterPro" id="IPR005625">
    <property type="entry name" value="PepSY-ass_TM"/>
</dbReference>
<keyword evidence="1" id="KW-0812">Transmembrane</keyword>
<evidence type="ECO:0000256" key="1">
    <source>
        <dbReference type="SAM" id="Phobius"/>
    </source>
</evidence>
<keyword evidence="1" id="KW-1133">Transmembrane helix</keyword>
<dbReference type="AlphaFoldDB" id="A0A9E2L5L8"/>
<reference evidence="2" key="2">
    <citation type="submission" date="2021-04" db="EMBL/GenBank/DDBJ databases">
        <authorList>
            <person name="Gilroy R."/>
        </authorList>
    </citation>
    <scope>NUCLEOTIDE SEQUENCE</scope>
    <source>
        <strain evidence="2">G3-2149</strain>
    </source>
</reference>
<dbReference type="EMBL" id="JAHLFU010000003">
    <property type="protein sequence ID" value="MBU3852223.1"/>
    <property type="molecule type" value="Genomic_DNA"/>
</dbReference>
<feature type="transmembrane region" description="Helical" evidence="1">
    <location>
        <begin position="274"/>
        <end position="297"/>
    </location>
</feature>
<comment type="caution">
    <text evidence="2">The sequence shown here is derived from an EMBL/GenBank/DDBJ whole genome shotgun (WGS) entry which is preliminary data.</text>
</comment>
<reference evidence="2" key="1">
    <citation type="journal article" date="2021" name="PeerJ">
        <title>Extensive microbial diversity within the chicken gut microbiome revealed by metagenomics and culture.</title>
        <authorList>
            <person name="Gilroy R."/>
            <person name="Ravi A."/>
            <person name="Getino M."/>
            <person name="Pursley I."/>
            <person name="Horton D.L."/>
            <person name="Alikhan N.F."/>
            <person name="Baker D."/>
            <person name="Gharbi K."/>
            <person name="Hall N."/>
            <person name="Watson M."/>
            <person name="Adriaenssens E.M."/>
            <person name="Foster-Nyarko E."/>
            <person name="Jarju S."/>
            <person name="Secka A."/>
            <person name="Antonio M."/>
            <person name="Oren A."/>
            <person name="Chaudhuri R.R."/>
            <person name="La Ragione R."/>
            <person name="Hildebrand F."/>
            <person name="Pallen M.J."/>
        </authorList>
    </citation>
    <scope>NUCLEOTIDE SEQUENCE</scope>
    <source>
        <strain evidence="2">G3-2149</strain>
    </source>
</reference>
<proteinExistence type="predicted"/>
<evidence type="ECO:0000313" key="3">
    <source>
        <dbReference type="Proteomes" id="UP000823865"/>
    </source>
</evidence>